<organism evidence="15 16">
    <name type="scientific">Gillisia limnaea (strain DSM 15749 / LMG 21470 / R-8282)</name>
    <dbReference type="NCBI Taxonomy" id="865937"/>
    <lineage>
        <taxon>Bacteria</taxon>
        <taxon>Pseudomonadati</taxon>
        <taxon>Bacteroidota</taxon>
        <taxon>Flavobacteriia</taxon>
        <taxon>Flavobacteriales</taxon>
        <taxon>Flavobacteriaceae</taxon>
        <taxon>Gillisia</taxon>
    </lineage>
</organism>
<accession>H2BRP7</accession>
<keyword evidence="9 11" id="KW-0413">Isomerase</keyword>
<evidence type="ECO:0000256" key="12">
    <source>
        <dbReference type="PIRSR" id="PIRSR005096-1"/>
    </source>
</evidence>
<dbReference type="Gene3D" id="2.70.98.10">
    <property type="match status" value="1"/>
</dbReference>
<dbReference type="InterPro" id="IPR018052">
    <property type="entry name" value="Ald1_epimerase_CS"/>
</dbReference>
<feature type="binding site" evidence="13">
    <location>
        <position position="237"/>
    </location>
    <ligand>
        <name>beta-D-galactose</name>
        <dbReference type="ChEBI" id="CHEBI:27667"/>
    </ligand>
</feature>
<dbReference type="PIRSF" id="PIRSF005096">
    <property type="entry name" value="GALM"/>
    <property type="match status" value="1"/>
</dbReference>
<reference evidence="16" key="1">
    <citation type="journal article" date="2012" name="Stand. Genomic Sci.">
        <title>Genome sequence of the Antarctic rhodopsins-containing flavobacterium Gillisia limnaea type strain (R-8282(T)).</title>
        <authorList>
            <person name="Riedel T."/>
            <person name="Held B."/>
            <person name="Nolan M."/>
            <person name="Lucas S."/>
            <person name="Lapidus A."/>
            <person name="Tice H."/>
            <person name="Del Rio T.G."/>
            <person name="Cheng J.F."/>
            <person name="Han C."/>
            <person name="Tapia R."/>
            <person name="Goodwin L.A."/>
            <person name="Pitluck S."/>
            <person name="Liolios K."/>
            <person name="Mavromatis K."/>
            <person name="Pagani I."/>
            <person name="Ivanova N."/>
            <person name="Mikhailova N."/>
            <person name="Pati A."/>
            <person name="Chen A."/>
            <person name="Palaniappan K."/>
            <person name="Land M."/>
            <person name="Rohde M."/>
            <person name="Tindall B.J."/>
            <person name="Detter J.C."/>
            <person name="Goker M."/>
            <person name="Bristow J."/>
            <person name="Eisen J.A."/>
            <person name="Markowitz V."/>
            <person name="Hugenholtz P."/>
            <person name="Kyrpides N.C."/>
            <person name="Klenk H.P."/>
            <person name="Woyke T."/>
        </authorList>
    </citation>
    <scope>NUCLEOTIDE SEQUENCE [LARGE SCALE GENOMIC DNA]</scope>
    <source>
        <strain evidence="16">DSM 15749 / LMG 21470 / R-8282</strain>
    </source>
</reference>
<evidence type="ECO:0000256" key="11">
    <source>
        <dbReference type="PIRNR" id="PIRNR005096"/>
    </source>
</evidence>
<dbReference type="PANTHER" id="PTHR10091">
    <property type="entry name" value="ALDOSE-1-EPIMERASE"/>
    <property type="match status" value="1"/>
</dbReference>
<dbReference type="OrthoDB" id="9779408at2"/>
<dbReference type="Proteomes" id="UP000003844">
    <property type="component" value="Unassembled WGS sequence"/>
</dbReference>
<dbReference type="AlphaFoldDB" id="H2BRP7"/>
<keyword evidence="16" id="KW-1185">Reference proteome</keyword>
<dbReference type="Pfam" id="PF01263">
    <property type="entry name" value="Aldose_epim"/>
    <property type="match status" value="1"/>
</dbReference>
<dbReference type="InterPro" id="IPR008183">
    <property type="entry name" value="Aldose_1/G6P_1-epimerase"/>
</dbReference>
<dbReference type="SUPFAM" id="SSF74650">
    <property type="entry name" value="Galactose mutarotase-like"/>
    <property type="match status" value="1"/>
</dbReference>
<dbReference type="GO" id="GO:0006006">
    <property type="term" value="P:glucose metabolic process"/>
    <property type="evidence" value="ECO:0007669"/>
    <property type="project" value="TreeGrafter"/>
</dbReference>
<dbReference type="STRING" id="865937.Gilli_0651"/>
<dbReference type="PANTHER" id="PTHR10091:SF0">
    <property type="entry name" value="GALACTOSE MUTAROTASE"/>
    <property type="match status" value="1"/>
</dbReference>
<keyword evidence="8" id="KW-0106">Calcium</keyword>
<comment type="similarity">
    <text evidence="4 11">Belongs to the aldose epimerase family.</text>
</comment>
<comment type="pathway">
    <text evidence="3 11">Carbohydrate metabolism; hexose metabolism.</text>
</comment>
<comment type="catalytic activity">
    <reaction evidence="1 11">
        <text>alpha-D-glucose = beta-D-glucose</text>
        <dbReference type="Rhea" id="RHEA:10264"/>
        <dbReference type="ChEBI" id="CHEBI:15903"/>
        <dbReference type="ChEBI" id="CHEBI:17925"/>
        <dbReference type="EC" id="5.1.3.3"/>
    </reaction>
</comment>
<dbReference type="RefSeq" id="WP_006987684.1">
    <property type="nucleotide sequence ID" value="NZ_JH594606.1"/>
</dbReference>
<feature type="active site" description="Proton acceptor" evidence="12">
    <location>
        <position position="298"/>
    </location>
</feature>
<dbReference type="GO" id="GO:0004034">
    <property type="term" value="F:aldose 1-epimerase activity"/>
    <property type="evidence" value="ECO:0007669"/>
    <property type="project" value="UniProtKB-EC"/>
</dbReference>
<dbReference type="GO" id="GO:0030246">
    <property type="term" value="F:carbohydrate binding"/>
    <property type="evidence" value="ECO:0007669"/>
    <property type="project" value="InterPro"/>
</dbReference>
<gene>
    <name evidence="15" type="ORF">Gilli_0651</name>
</gene>
<dbReference type="GO" id="GO:0033499">
    <property type="term" value="P:galactose catabolic process via UDP-galactose, Leloir pathway"/>
    <property type="evidence" value="ECO:0007669"/>
    <property type="project" value="TreeGrafter"/>
</dbReference>
<sequence>MNQTSNPSAEDLKIYTLKNVEGTQLQILNLGASVFSLFIKDKNGKPLNVVVGPKNTEDYISEKYAEENRCFGASVGRYAGRISNGSFQLKGKTFELYQKNGAHLHGGFRGFQHKIWKLEAENSGTDPSLIFSCISEDGEEGYPGRLEIEVKYTLKSKNEIIIEYKASTNKSSPVNLTNHTYFNLSGKGSVSDHQLCIKAWNILEVDEKLMPTGKLLPLEEHPKNFSYVKEIEQLEVDDTFVLNNNTRIAASLYSPETGIEMQVETNQPSVVVYIPKQLPRIWQYQTEISDAFPSVCMETQNFPDAPNHDNFPKSILEPGEKYLNRSVFKFRIRD</sequence>
<dbReference type="HOGENOM" id="CLU_031753_1_1_10"/>
<dbReference type="eggNOG" id="COG2017">
    <property type="taxonomic scope" value="Bacteria"/>
</dbReference>
<protein>
    <recommendedName>
        <fullName evidence="7 11">Aldose 1-epimerase</fullName>
        <ecNumber evidence="6 11">5.1.3.3</ecNumber>
    </recommendedName>
</protein>
<feature type="binding site" evidence="14">
    <location>
        <begin position="179"/>
        <end position="181"/>
    </location>
    <ligand>
        <name>beta-D-galactose</name>
        <dbReference type="ChEBI" id="CHEBI:27667"/>
    </ligand>
</feature>
<dbReference type="EC" id="5.1.3.3" evidence="6 11"/>
<dbReference type="InterPro" id="IPR015443">
    <property type="entry name" value="Aldose_1-epimerase"/>
</dbReference>
<evidence type="ECO:0000256" key="6">
    <source>
        <dbReference type="ARBA" id="ARBA00013185"/>
    </source>
</evidence>
<dbReference type="CDD" id="cd09019">
    <property type="entry name" value="galactose_mutarotase_like"/>
    <property type="match status" value="1"/>
</dbReference>
<feature type="active site" description="Proton donor" evidence="12">
    <location>
        <position position="179"/>
    </location>
</feature>
<evidence type="ECO:0000313" key="15">
    <source>
        <dbReference type="EMBL" id="EHQ01362.1"/>
    </source>
</evidence>
<dbReference type="InterPro" id="IPR014718">
    <property type="entry name" value="GH-type_carb-bd"/>
</dbReference>
<evidence type="ECO:0000256" key="7">
    <source>
        <dbReference type="ARBA" id="ARBA00014165"/>
    </source>
</evidence>
<evidence type="ECO:0000256" key="4">
    <source>
        <dbReference type="ARBA" id="ARBA00006206"/>
    </source>
</evidence>
<comment type="subunit">
    <text evidence="5">Monomer.</text>
</comment>
<dbReference type="InterPro" id="IPR011013">
    <property type="entry name" value="Gal_mutarotase_sf_dom"/>
</dbReference>
<evidence type="ECO:0000256" key="14">
    <source>
        <dbReference type="PIRSR" id="PIRSR005096-3"/>
    </source>
</evidence>
<dbReference type="InterPro" id="IPR047215">
    <property type="entry name" value="Galactose_mutarotase-like"/>
</dbReference>
<evidence type="ECO:0000256" key="2">
    <source>
        <dbReference type="ARBA" id="ARBA00001913"/>
    </source>
</evidence>
<evidence type="ECO:0000256" key="8">
    <source>
        <dbReference type="ARBA" id="ARBA00022837"/>
    </source>
</evidence>
<evidence type="ECO:0000256" key="10">
    <source>
        <dbReference type="ARBA" id="ARBA00023277"/>
    </source>
</evidence>
<evidence type="ECO:0000256" key="5">
    <source>
        <dbReference type="ARBA" id="ARBA00011245"/>
    </source>
</evidence>
<evidence type="ECO:0000256" key="13">
    <source>
        <dbReference type="PIRSR" id="PIRSR005096-2"/>
    </source>
</evidence>
<proteinExistence type="inferred from homology"/>
<dbReference type="PROSITE" id="PS00545">
    <property type="entry name" value="ALDOSE_1_EPIMERASE"/>
    <property type="match status" value="1"/>
</dbReference>
<evidence type="ECO:0000256" key="9">
    <source>
        <dbReference type="ARBA" id="ARBA00023235"/>
    </source>
</evidence>
<evidence type="ECO:0000256" key="1">
    <source>
        <dbReference type="ARBA" id="ARBA00001614"/>
    </source>
</evidence>
<keyword evidence="10 11" id="KW-0119">Carbohydrate metabolism</keyword>
<dbReference type="UniPathway" id="UPA00242"/>
<evidence type="ECO:0000313" key="16">
    <source>
        <dbReference type="Proteomes" id="UP000003844"/>
    </source>
</evidence>
<comment type="cofactor">
    <cofactor evidence="2">
        <name>Ca(2+)</name>
        <dbReference type="ChEBI" id="CHEBI:29108"/>
    </cofactor>
</comment>
<dbReference type="EMBL" id="JH594606">
    <property type="protein sequence ID" value="EHQ01362.1"/>
    <property type="molecule type" value="Genomic_DNA"/>
</dbReference>
<name>H2BRP7_GILLR</name>
<evidence type="ECO:0000256" key="3">
    <source>
        <dbReference type="ARBA" id="ARBA00005028"/>
    </source>
</evidence>